<dbReference type="Pfam" id="PF03992">
    <property type="entry name" value="ABM"/>
    <property type="match status" value="1"/>
</dbReference>
<dbReference type="SUPFAM" id="SSF54909">
    <property type="entry name" value="Dimeric alpha+beta barrel"/>
    <property type="match status" value="1"/>
</dbReference>
<reference evidence="2 3" key="1">
    <citation type="submission" date="2023-07" db="EMBL/GenBank/DDBJ databases">
        <title>Sequencing the genomes of 1000 actinobacteria strains.</title>
        <authorList>
            <person name="Klenk H.-P."/>
        </authorList>
    </citation>
    <scope>NUCLEOTIDE SEQUENCE [LARGE SCALE GENOMIC DNA]</scope>
    <source>
        <strain evidence="2 3">DSM 44508</strain>
    </source>
</reference>
<dbReference type="PANTHER" id="PTHR33336:SF3">
    <property type="entry name" value="ABM DOMAIN-CONTAINING PROTEIN"/>
    <property type="match status" value="1"/>
</dbReference>
<organism evidence="2 3">
    <name type="scientific">Corynebacterium felinum</name>
    <dbReference type="NCBI Taxonomy" id="131318"/>
    <lineage>
        <taxon>Bacteria</taxon>
        <taxon>Bacillati</taxon>
        <taxon>Actinomycetota</taxon>
        <taxon>Actinomycetes</taxon>
        <taxon>Mycobacteriales</taxon>
        <taxon>Corynebacteriaceae</taxon>
        <taxon>Corynebacterium</taxon>
    </lineage>
</organism>
<evidence type="ECO:0000313" key="2">
    <source>
        <dbReference type="EMBL" id="MDR7355105.1"/>
    </source>
</evidence>
<dbReference type="InterPro" id="IPR011008">
    <property type="entry name" value="Dimeric_a/b-barrel"/>
</dbReference>
<keyword evidence="3" id="KW-1185">Reference proteome</keyword>
<dbReference type="Gene3D" id="3.30.70.100">
    <property type="match status" value="1"/>
</dbReference>
<comment type="caution">
    <text evidence="2">The sequence shown here is derived from an EMBL/GenBank/DDBJ whole genome shotgun (WGS) entry which is preliminary data.</text>
</comment>
<dbReference type="InterPro" id="IPR007138">
    <property type="entry name" value="ABM_dom"/>
</dbReference>
<name>A0ABU2B924_9CORY</name>
<gene>
    <name evidence="2" type="ORF">J2S37_001643</name>
</gene>
<dbReference type="PANTHER" id="PTHR33336">
    <property type="entry name" value="QUINOL MONOOXYGENASE YGIN-RELATED"/>
    <property type="match status" value="1"/>
</dbReference>
<dbReference type="GO" id="GO:0004497">
    <property type="term" value="F:monooxygenase activity"/>
    <property type="evidence" value="ECO:0007669"/>
    <property type="project" value="UniProtKB-KW"/>
</dbReference>
<evidence type="ECO:0000313" key="3">
    <source>
        <dbReference type="Proteomes" id="UP001183619"/>
    </source>
</evidence>
<evidence type="ECO:0000259" key="1">
    <source>
        <dbReference type="Pfam" id="PF03992"/>
    </source>
</evidence>
<dbReference type="InterPro" id="IPR050744">
    <property type="entry name" value="AI-2_Isomerase_LsrG"/>
</dbReference>
<keyword evidence="2" id="KW-0503">Monooxygenase</keyword>
<sequence>MILINVKFKVRPECAESFLDDIGWYTEATRAEAGNIFFEWYVDPENSAEFILVEGFHDDGAEAHVGSEHFQRACREIPTYLVETPTIINTLIPGKVEWDRMAEFRVD</sequence>
<accession>A0ABU2B924</accession>
<proteinExistence type="predicted"/>
<dbReference type="EMBL" id="JAVDYF010000001">
    <property type="protein sequence ID" value="MDR7355105.1"/>
    <property type="molecule type" value="Genomic_DNA"/>
</dbReference>
<protein>
    <submittedName>
        <fullName evidence="2">Quinol monooxygenase YgiN</fullName>
    </submittedName>
</protein>
<keyword evidence="2" id="KW-0560">Oxidoreductase</keyword>
<dbReference type="Proteomes" id="UP001183619">
    <property type="component" value="Unassembled WGS sequence"/>
</dbReference>
<feature type="domain" description="ABM" evidence="1">
    <location>
        <begin position="1"/>
        <end position="75"/>
    </location>
</feature>
<dbReference type="RefSeq" id="WP_277105202.1">
    <property type="nucleotide sequence ID" value="NZ_BAAAJS010000068.1"/>
</dbReference>